<accession>A0ABW0MYR7</accession>
<dbReference type="Gene3D" id="3.40.50.720">
    <property type="entry name" value="NAD(P)-binding Rossmann-like Domain"/>
    <property type="match status" value="1"/>
</dbReference>
<dbReference type="RefSeq" id="WP_345171640.1">
    <property type="nucleotide sequence ID" value="NZ_BAABFQ010000003.1"/>
</dbReference>
<name>A0ABW0MYR7_9ACTN</name>
<dbReference type="InterPro" id="IPR051783">
    <property type="entry name" value="NAD(P)-dependent_oxidoreduct"/>
</dbReference>
<dbReference type="PANTHER" id="PTHR48079:SF6">
    <property type="entry name" value="NAD(P)-BINDING DOMAIN-CONTAINING PROTEIN-RELATED"/>
    <property type="match status" value="1"/>
</dbReference>
<organism evidence="2 3">
    <name type="scientific">Nocardioides caricicola</name>
    <dbReference type="NCBI Taxonomy" id="634770"/>
    <lineage>
        <taxon>Bacteria</taxon>
        <taxon>Bacillati</taxon>
        <taxon>Actinomycetota</taxon>
        <taxon>Actinomycetes</taxon>
        <taxon>Propionibacteriales</taxon>
        <taxon>Nocardioidaceae</taxon>
        <taxon>Nocardioides</taxon>
    </lineage>
</organism>
<evidence type="ECO:0000313" key="2">
    <source>
        <dbReference type="EMBL" id="MFC5492966.1"/>
    </source>
</evidence>
<evidence type="ECO:0000259" key="1">
    <source>
        <dbReference type="Pfam" id="PF01370"/>
    </source>
</evidence>
<protein>
    <submittedName>
        <fullName evidence="2">NAD-dependent epimerase/dehydratase family protein</fullName>
    </submittedName>
</protein>
<comment type="caution">
    <text evidence="2">The sequence shown here is derived from an EMBL/GenBank/DDBJ whole genome shotgun (WGS) entry which is preliminary data.</text>
</comment>
<dbReference type="InterPro" id="IPR036291">
    <property type="entry name" value="NAD(P)-bd_dom_sf"/>
</dbReference>
<dbReference type="SUPFAM" id="SSF51735">
    <property type="entry name" value="NAD(P)-binding Rossmann-fold domains"/>
    <property type="match status" value="1"/>
</dbReference>
<dbReference type="Proteomes" id="UP001595956">
    <property type="component" value="Unassembled WGS sequence"/>
</dbReference>
<feature type="domain" description="NAD-dependent epimerase/dehydratase" evidence="1">
    <location>
        <begin position="7"/>
        <end position="210"/>
    </location>
</feature>
<proteinExistence type="predicted"/>
<reference evidence="3" key="1">
    <citation type="journal article" date="2019" name="Int. J. Syst. Evol. Microbiol.">
        <title>The Global Catalogue of Microorganisms (GCM) 10K type strain sequencing project: providing services to taxonomists for standard genome sequencing and annotation.</title>
        <authorList>
            <consortium name="The Broad Institute Genomics Platform"/>
            <consortium name="The Broad Institute Genome Sequencing Center for Infectious Disease"/>
            <person name="Wu L."/>
            <person name="Ma J."/>
        </authorList>
    </citation>
    <scope>NUCLEOTIDE SEQUENCE [LARGE SCALE GENOMIC DNA]</scope>
    <source>
        <strain evidence="3">KACC 13778</strain>
    </source>
</reference>
<dbReference type="InterPro" id="IPR001509">
    <property type="entry name" value="Epimerase_deHydtase"/>
</dbReference>
<evidence type="ECO:0000313" key="3">
    <source>
        <dbReference type="Proteomes" id="UP001595956"/>
    </source>
</evidence>
<keyword evidence="3" id="KW-1185">Reference proteome</keyword>
<dbReference type="PANTHER" id="PTHR48079">
    <property type="entry name" value="PROTEIN YEEZ"/>
    <property type="match status" value="1"/>
</dbReference>
<sequence length="317" mass="33205">MTDLHVVVGAGPVGLATATEPTAQGHEVLLVSRSGTGAEVAGARRVAADAADPDRLTELAAGAVALYNCINPPSYDVWQAYWPPVAAAFLEAAERTGAVLVTAAPLYAYGAVAGPMTEDLPDAATGAKGRLRAAMWAEAKQRHDAGRIRAVEVRGSDYMGPLSTNAHIPQVAPRALKGKGVRVFGRADQPHAFTDVRDMGRALAAVAQAPGTWGRVWHAPTNPAVTQTQAVADVCRAAGREPVPVRAWPKALLGLGGAVVPLLREMRETEYQFLAPYVVDSSGIERELGLEPTPWEEVCRATAEAALARTTSPAASV</sequence>
<gene>
    <name evidence="2" type="ORF">ACFPKY_07635</name>
</gene>
<dbReference type="Pfam" id="PF01370">
    <property type="entry name" value="Epimerase"/>
    <property type="match status" value="1"/>
</dbReference>
<dbReference type="EMBL" id="JBHSMD010000002">
    <property type="protein sequence ID" value="MFC5492966.1"/>
    <property type="molecule type" value="Genomic_DNA"/>
</dbReference>